<evidence type="ECO:0000259" key="6">
    <source>
        <dbReference type="PROSITE" id="PS50943"/>
    </source>
</evidence>
<dbReference type="InterPro" id="IPR010982">
    <property type="entry name" value="Lambda_DNA-bd_dom_sf"/>
</dbReference>
<reference evidence="7 9" key="1">
    <citation type="submission" date="2019-07" db="EMBL/GenBank/DDBJ databases">
        <title>Whole genome shotgun sequence of Cellulomonas hominis NBRC 16055.</title>
        <authorList>
            <person name="Hosoyama A."/>
            <person name="Uohara A."/>
            <person name="Ohji S."/>
            <person name="Ichikawa N."/>
        </authorList>
    </citation>
    <scope>NUCLEOTIDE SEQUENCE [LARGE SCALE GENOMIC DNA]</scope>
    <source>
        <strain evidence="7 9">NBRC 16055</strain>
    </source>
</reference>
<keyword evidence="9" id="KW-1185">Reference proteome</keyword>
<dbReference type="SMART" id="SM00354">
    <property type="entry name" value="HTH_LACI"/>
    <property type="match status" value="1"/>
</dbReference>
<evidence type="ECO:0000256" key="4">
    <source>
        <dbReference type="SAM" id="MobiDB-lite"/>
    </source>
</evidence>
<organism evidence="7 9">
    <name type="scientific">Cellulomonas hominis</name>
    <dbReference type="NCBI Taxonomy" id="156981"/>
    <lineage>
        <taxon>Bacteria</taxon>
        <taxon>Bacillati</taxon>
        <taxon>Actinomycetota</taxon>
        <taxon>Actinomycetes</taxon>
        <taxon>Micrococcales</taxon>
        <taxon>Cellulomonadaceae</taxon>
        <taxon>Cellulomonas</taxon>
    </lineage>
</organism>
<dbReference type="OrthoDB" id="3288692at2"/>
<dbReference type="PROSITE" id="PS50943">
    <property type="entry name" value="HTH_CROC1"/>
    <property type="match status" value="1"/>
</dbReference>
<evidence type="ECO:0000313" key="9">
    <source>
        <dbReference type="Proteomes" id="UP000321723"/>
    </source>
</evidence>
<accession>A0A511FGG6</accession>
<dbReference type="InterPro" id="IPR000843">
    <property type="entry name" value="HTH_LacI"/>
</dbReference>
<gene>
    <name evidence="7" type="ORF">CHO01_34260</name>
    <name evidence="8" type="ORF">HNR08_004219</name>
</gene>
<dbReference type="Gene3D" id="3.40.50.2300">
    <property type="match status" value="2"/>
</dbReference>
<proteinExistence type="predicted"/>
<evidence type="ECO:0000259" key="5">
    <source>
        <dbReference type="PROSITE" id="PS50932"/>
    </source>
</evidence>
<keyword evidence="1" id="KW-0805">Transcription regulation</keyword>
<dbReference type="GO" id="GO:0003700">
    <property type="term" value="F:DNA-binding transcription factor activity"/>
    <property type="evidence" value="ECO:0007669"/>
    <property type="project" value="TreeGrafter"/>
</dbReference>
<dbReference type="Proteomes" id="UP000321723">
    <property type="component" value="Unassembled WGS sequence"/>
</dbReference>
<dbReference type="InterPro" id="IPR028082">
    <property type="entry name" value="Peripla_BP_I"/>
</dbReference>
<evidence type="ECO:0000313" key="7">
    <source>
        <dbReference type="EMBL" id="GEL48310.1"/>
    </source>
</evidence>
<dbReference type="GO" id="GO:0000976">
    <property type="term" value="F:transcription cis-regulatory region binding"/>
    <property type="evidence" value="ECO:0007669"/>
    <property type="project" value="TreeGrafter"/>
</dbReference>
<comment type="caution">
    <text evidence="7">The sequence shown here is derived from an EMBL/GenBank/DDBJ whole genome shotgun (WGS) entry which is preliminary data.</text>
</comment>
<dbReference type="InterPro" id="IPR001387">
    <property type="entry name" value="Cro/C1-type_HTH"/>
</dbReference>
<evidence type="ECO:0000313" key="10">
    <source>
        <dbReference type="Proteomes" id="UP000564629"/>
    </source>
</evidence>
<dbReference type="Pfam" id="PF13377">
    <property type="entry name" value="Peripla_BP_3"/>
    <property type="match status" value="1"/>
</dbReference>
<feature type="domain" description="HTH cro/C1-type" evidence="6">
    <location>
        <begin position="13"/>
        <end position="57"/>
    </location>
</feature>
<feature type="region of interest" description="Disordered" evidence="4">
    <location>
        <begin position="1"/>
        <end position="24"/>
    </location>
</feature>
<protein>
    <submittedName>
        <fullName evidence="8">DNA-binding LacI/PurR family transcriptional regulator</fullName>
    </submittedName>
    <submittedName>
        <fullName evidence="7">LacI family transcriptional regulator</fullName>
    </submittedName>
</protein>
<dbReference type="Gene3D" id="1.10.260.40">
    <property type="entry name" value="lambda repressor-like DNA-binding domains"/>
    <property type="match status" value="1"/>
</dbReference>
<dbReference type="PANTHER" id="PTHR30146">
    <property type="entry name" value="LACI-RELATED TRANSCRIPTIONAL REPRESSOR"/>
    <property type="match status" value="1"/>
</dbReference>
<evidence type="ECO:0000256" key="3">
    <source>
        <dbReference type="ARBA" id="ARBA00023163"/>
    </source>
</evidence>
<dbReference type="CDD" id="cd01392">
    <property type="entry name" value="HTH_LacI"/>
    <property type="match status" value="1"/>
</dbReference>
<dbReference type="SUPFAM" id="SSF53822">
    <property type="entry name" value="Periplasmic binding protein-like I"/>
    <property type="match status" value="1"/>
</dbReference>
<keyword evidence="3" id="KW-0804">Transcription</keyword>
<name>A0A511FGG6_9CELL</name>
<reference evidence="8 10" key="2">
    <citation type="submission" date="2020-08" db="EMBL/GenBank/DDBJ databases">
        <title>Sequencing the genomes of 1000 actinobacteria strains.</title>
        <authorList>
            <person name="Klenk H.-P."/>
        </authorList>
    </citation>
    <scope>NUCLEOTIDE SEQUENCE [LARGE SCALE GENOMIC DNA]</scope>
    <source>
        <strain evidence="8 10">DSM 9581</strain>
    </source>
</reference>
<dbReference type="RefSeq" id="WP_146840230.1">
    <property type="nucleotide sequence ID" value="NZ_BJVQ01000072.1"/>
</dbReference>
<keyword evidence="2 8" id="KW-0238">DNA-binding</keyword>
<dbReference type="Pfam" id="PF00356">
    <property type="entry name" value="LacI"/>
    <property type="match status" value="1"/>
</dbReference>
<feature type="domain" description="HTH lacI-type" evidence="5">
    <location>
        <begin position="12"/>
        <end position="67"/>
    </location>
</feature>
<dbReference type="PANTHER" id="PTHR30146:SF153">
    <property type="entry name" value="LACTOSE OPERON REPRESSOR"/>
    <property type="match status" value="1"/>
</dbReference>
<dbReference type="Proteomes" id="UP000564629">
    <property type="component" value="Unassembled WGS sequence"/>
</dbReference>
<evidence type="ECO:0000313" key="8">
    <source>
        <dbReference type="EMBL" id="MBB5475483.1"/>
    </source>
</evidence>
<dbReference type="PROSITE" id="PS50932">
    <property type="entry name" value="HTH_LACI_2"/>
    <property type="match status" value="1"/>
</dbReference>
<dbReference type="EMBL" id="BJVQ01000072">
    <property type="protein sequence ID" value="GEL48310.1"/>
    <property type="molecule type" value="Genomic_DNA"/>
</dbReference>
<evidence type="ECO:0000256" key="1">
    <source>
        <dbReference type="ARBA" id="ARBA00023015"/>
    </source>
</evidence>
<dbReference type="AlphaFoldDB" id="A0A511FGG6"/>
<evidence type="ECO:0000256" key="2">
    <source>
        <dbReference type="ARBA" id="ARBA00023125"/>
    </source>
</evidence>
<dbReference type="InterPro" id="IPR046335">
    <property type="entry name" value="LacI/GalR-like_sensor"/>
</dbReference>
<dbReference type="SUPFAM" id="SSF47413">
    <property type="entry name" value="lambda repressor-like DNA-binding domains"/>
    <property type="match status" value="1"/>
</dbReference>
<dbReference type="EMBL" id="JACHDN010000001">
    <property type="protein sequence ID" value="MBB5475483.1"/>
    <property type="molecule type" value="Genomic_DNA"/>
</dbReference>
<sequence length="327" mass="34313">MSGSPRTPARAATSQQVADRAGVSRPTVSQVLNGRAALFAAETVDKVLRAADELDYRPSVAGRALARGRSDIVVLALPYVTYGPLLQDIVDGLSASLAERGYAALVHFAGSDHAATERLVDRLLPAAVADLGALTAAERDRLRERGAVVVGPGGAATNELAGELQAGHLADRGHTRLDFALIDDPRHDQYGPERLRGFARACARRGLAEPRTWHVPLDRDRARGVLEGALGADRPSAMGCYNDDVAATLAAAARDLGVRVPEDLALIGMDDTVSGRVAEPAITTLAADSRHAGEVFSAQLVAALDGADLLDDPEPAASFRLVRRGST</sequence>